<keyword evidence="6" id="KW-0843">Virulence</keyword>
<evidence type="ECO:0000256" key="4">
    <source>
        <dbReference type="ARBA" id="ARBA00022989"/>
    </source>
</evidence>
<comment type="caution">
    <text evidence="12">The sequence shown here is derived from an EMBL/GenBank/DDBJ whole genome shotgun (WGS) entry which is preliminary data.</text>
</comment>
<feature type="region of interest" description="Disordered" evidence="10">
    <location>
        <begin position="1"/>
        <end position="27"/>
    </location>
</feature>
<keyword evidence="4 11" id="KW-1133">Transmembrane helix</keyword>
<dbReference type="RefSeq" id="XP_060278369.1">
    <property type="nucleotide sequence ID" value="XM_060432142.1"/>
</dbReference>
<reference evidence="12" key="1">
    <citation type="submission" date="2023-06" db="EMBL/GenBank/DDBJ databases">
        <title>Genome-scale phylogeny and comparative genomics of the fungal order Sordariales.</title>
        <authorList>
            <consortium name="Lawrence Berkeley National Laboratory"/>
            <person name="Hensen N."/>
            <person name="Bonometti L."/>
            <person name="Westerberg I."/>
            <person name="Brannstrom I.O."/>
            <person name="Guillou S."/>
            <person name="Cros-Aarteil S."/>
            <person name="Calhoun S."/>
            <person name="Haridas S."/>
            <person name="Kuo A."/>
            <person name="Mondo S."/>
            <person name="Pangilinan J."/>
            <person name="Riley R."/>
            <person name="Labutti K."/>
            <person name="Andreopoulos B."/>
            <person name="Lipzen A."/>
            <person name="Chen C."/>
            <person name="Yanf M."/>
            <person name="Daum C."/>
            <person name="Ng V."/>
            <person name="Clum A."/>
            <person name="Steindorff A."/>
            <person name="Ohm R."/>
            <person name="Martin F."/>
            <person name="Silar P."/>
            <person name="Natvig D."/>
            <person name="Lalanne C."/>
            <person name="Gautier V."/>
            <person name="Ament-Velasquez S.L."/>
            <person name="Kruys A."/>
            <person name="Hutchinson M.I."/>
            <person name="Powell A.J."/>
            <person name="Barry K."/>
            <person name="Miller A.N."/>
            <person name="Grigoriev I.V."/>
            <person name="Debuchy R."/>
            <person name="Gladieux P."/>
            <person name="Thoren M.H."/>
            <person name="Johannesson H."/>
        </authorList>
    </citation>
    <scope>NUCLEOTIDE SEQUENCE</scope>
    <source>
        <strain evidence="12">8032-3</strain>
    </source>
</reference>
<evidence type="ECO:0000256" key="7">
    <source>
        <dbReference type="ARBA" id="ARBA00023136"/>
    </source>
</evidence>
<keyword evidence="5" id="KW-0560">Oxidoreductase</keyword>
<protein>
    <submittedName>
        <fullName evidence="12">Uncharacterized protein</fullName>
    </submittedName>
</protein>
<evidence type="ECO:0000313" key="13">
    <source>
        <dbReference type="Proteomes" id="UP001244011"/>
    </source>
</evidence>
<keyword evidence="7 11" id="KW-0472">Membrane</keyword>
<keyword evidence="8" id="KW-0325">Glycoprotein</keyword>
<evidence type="ECO:0000256" key="2">
    <source>
        <dbReference type="ARBA" id="ARBA00004685"/>
    </source>
</evidence>
<evidence type="ECO:0000256" key="10">
    <source>
        <dbReference type="SAM" id="MobiDB-lite"/>
    </source>
</evidence>
<name>A0AAJ0BUB5_9PEZI</name>
<dbReference type="InterPro" id="IPR021765">
    <property type="entry name" value="UstYa-like"/>
</dbReference>
<evidence type="ECO:0000256" key="11">
    <source>
        <dbReference type="SAM" id="Phobius"/>
    </source>
</evidence>
<evidence type="ECO:0000256" key="6">
    <source>
        <dbReference type="ARBA" id="ARBA00023026"/>
    </source>
</evidence>
<evidence type="ECO:0000256" key="8">
    <source>
        <dbReference type="ARBA" id="ARBA00023180"/>
    </source>
</evidence>
<evidence type="ECO:0000256" key="9">
    <source>
        <dbReference type="ARBA" id="ARBA00035112"/>
    </source>
</evidence>
<dbReference type="PANTHER" id="PTHR33365:SF11">
    <property type="entry name" value="TAT PATHWAY SIGNAL SEQUENCE"/>
    <property type="match status" value="1"/>
</dbReference>
<organism evidence="12 13">
    <name type="scientific">Phialemonium atrogriseum</name>
    <dbReference type="NCBI Taxonomy" id="1093897"/>
    <lineage>
        <taxon>Eukaryota</taxon>
        <taxon>Fungi</taxon>
        <taxon>Dikarya</taxon>
        <taxon>Ascomycota</taxon>
        <taxon>Pezizomycotina</taxon>
        <taxon>Sordariomycetes</taxon>
        <taxon>Sordariomycetidae</taxon>
        <taxon>Cephalothecales</taxon>
        <taxon>Cephalothecaceae</taxon>
        <taxon>Phialemonium</taxon>
    </lineage>
</organism>
<evidence type="ECO:0000313" key="12">
    <source>
        <dbReference type="EMBL" id="KAK1762156.1"/>
    </source>
</evidence>
<dbReference type="GO" id="GO:0043386">
    <property type="term" value="P:mycotoxin biosynthetic process"/>
    <property type="evidence" value="ECO:0007669"/>
    <property type="project" value="InterPro"/>
</dbReference>
<dbReference type="Pfam" id="PF11807">
    <property type="entry name" value="UstYa"/>
    <property type="match status" value="1"/>
</dbReference>
<evidence type="ECO:0000256" key="5">
    <source>
        <dbReference type="ARBA" id="ARBA00023002"/>
    </source>
</evidence>
<comment type="pathway">
    <text evidence="2">Mycotoxin biosynthesis.</text>
</comment>
<dbReference type="Proteomes" id="UP001244011">
    <property type="component" value="Unassembled WGS sequence"/>
</dbReference>
<sequence length="260" mass="28947">MSGIQPEFTDSESASFLNGEAKEMPSREGGKAARWRLWSPISRSLPCMLLLVGIFLALVILVVSSRGIEQKSLLPSQSMFGKIPKRLVVFNPDESYNDDPFGPDKLESAWSKLSPPGKGHIRVENPEAWKLSGGFPLEDLAGSGAEEYTISVFHQLHCLAAIKSKMSRLQDWYKGENDKEYLTFALGEGQISDDHIYHCFDYIRQAIMCNGDTTLEKPRTVDGRIVRGVDGWGVAHECRDYDAIYAYAAEHRSGNLTGID</sequence>
<evidence type="ECO:0000256" key="1">
    <source>
        <dbReference type="ARBA" id="ARBA00004167"/>
    </source>
</evidence>
<proteinExistence type="inferred from homology"/>
<keyword evidence="3 11" id="KW-0812">Transmembrane</keyword>
<comment type="similarity">
    <text evidence="9">Belongs to the ustYa family.</text>
</comment>
<dbReference type="EMBL" id="MU839042">
    <property type="protein sequence ID" value="KAK1762156.1"/>
    <property type="molecule type" value="Genomic_DNA"/>
</dbReference>
<feature type="transmembrane region" description="Helical" evidence="11">
    <location>
        <begin position="43"/>
        <end position="63"/>
    </location>
</feature>
<dbReference type="PANTHER" id="PTHR33365">
    <property type="entry name" value="YALI0B05434P"/>
    <property type="match status" value="1"/>
</dbReference>
<dbReference type="AlphaFoldDB" id="A0AAJ0BUB5"/>
<dbReference type="GO" id="GO:0016020">
    <property type="term" value="C:membrane"/>
    <property type="evidence" value="ECO:0007669"/>
    <property type="project" value="UniProtKB-SubCell"/>
</dbReference>
<gene>
    <name evidence="12" type="ORF">QBC33DRAFT_602117</name>
</gene>
<keyword evidence="13" id="KW-1185">Reference proteome</keyword>
<accession>A0AAJ0BUB5</accession>
<comment type="subcellular location">
    <subcellularLocation>
        <location evidence="1">Membrane</location>
        <topology evidence="1">Single-pass membrane protein</topology>
    </subcellularLocation>
</comment>
<evidence type="ECO:0000256" key="3">
    <source>
        <dbReference type="ARBA" id="ARBA00022692"/>
    </source>
</evidence>
<dbReference type="GeneID" id="85315329"/>
<dbReference type="GO" id="GO:0016491">
    <property type="term" value="F:oxidoreductase activity"/>
    <property type="evidence" value="ECO:0007669"/>
    <property type="project" value="UniProtKB-KW"/>
</dbReference>